<organism evidence="3 4">
    <name type="scientific">Bradyrhizobium arachidis</name>
    <dbReference type="NCBI Taxonomy" id="858423"/>
    <lineage>
        <taxon>Bacteria</taxon>
        <taxon>Pseudomonadati</taxon>
        <taxon>Pseudomonadota</taxon>
        <taxon>Alphaproteobacteria</taxon>
        <taxon>Hyphomicrobiales</taxon>
        <taxon>Nitrobacteraceae</taxon>
        <taxon>Bradyrhizobium</taxon>
    </lineage>
</organism>
<dbReference type="Proteomes" id="UP000594015">
    <property type="component" value="Chromosome"/>
</dbReference>
<evidence type="ECO:0000259" key="1">
    <source>
        <dbReference type="PROSITE" id="PS51736"/>
    </source>
</evidence>
<dbReference type="PANTHER" id="PTHR30461">
    <property type="entry name" value="DNA-INVERTASE FROM LAMBDOID PROPHAGE"/>
    <property type="match status" value="1"/>
</dbReference>
<dbReference type="InterPro" id="IPR025827">
    <property type="entry name" value="Zn_ribbon_recom_dom"/>
</dbReference>
<dbReference type="InterPro" id="IPR011109">
    <property type="entry name" value="DNA_bind_recombinase_dom"/>
</dbReference>
<proteinExistence type="predicted"/>
<name>A0AAE7TMN1_9BRAD</name>
<dbReference type="PANTHER" id="PTHR30461:SF23">
    <property type="entry name" value="DNA RECOMBINASE-RELATED"/>
    <property type="match status" value="1"/>
</dbReference>
<dbReference type="GO" id="GO:0000150">
    <property type="term" value="F:DNA strand exchange activity"/>
    <property type="evidence" value="ECO:0007669"/>
    <property type="project" value="InterPro"/>
</dbReference>
<dbReference type="InterPro" id="IPR050639">
    <property type="entry name" value="SSR_resolvase"/>
</dbReference>
<feature type="domain" description="Resolvase/invertase-type recombinase catalytic" evidence="1">
    <location>
        <begin position="3"/>
        <end position="152"/>
    </location>
</feature>
<dbReference type="EMBL" id="CP030050">
    <property type="protein sequence ID" value="QOZ73915.1"/>
    <property type="molecule type" value="Genomic_DNA"/>
</dbReference>
<dbReference type="KEGG" id="barh:WN72_44820"/>
<dbReference type="AlphaFoldDB" id="A0AAE7TMN1"/>
<dbReference type="Gene3D" id="3.90.1750.20">
    <property type="entry name" value="Putative Large Serine Recombinase, Chain B, Domain 2"/>
    <property type="match status" value="1"/>
</dbReference>
<sequence>MTRVALYARYSSDNQRDTSIEDQFRICKERAMREKWTIINSYKDAGISGASMILRPGIQALLQDAQSRAFDIVLAEALDRISRDQADVATLFKQLRFVGVPIVTLAEGEITELHVGLKGTMNALFLKDLAAKTHRGLRGRVEGGKSGGGLCYGYRVIKRLDERGDRIRGDREIDPAQAAVIRRIFRDFAAGISPRAIAVKFNAEGIAGPETKLWNDTTIRGHVKRGTGIINNELYVGRLVWNRLHYLKNPSTGKRISRLNPEAEWIVTKVPELRIIEDELWDLVKAKQSEIAERFINVTAAVREHHSNKRLNSARRPKSLFSGLVLCGLCDGPCSLRGADRFVCSAHVSNGSCSNGRTLARSELEQRVLSGLKDRLLAPDVIAEATLAYAEEMNRLNRERRAHDNAWRAELAKVEKQIHGMVEAIKEGMFQHSMIAAMDALEARKAELSALLAEAPADTPDALPSASQLYAKKVAHLTEALNRPEDRAEAAQALRGLIERIVLRPGAKRGQIDATLYGDLGTILSWTSARNAEKAAQTKTPAASATGVSVSVVAGIGFEPMTFRL</sequence>
<dbReference type="InterPro" id="IPR038109">
    <property type="entry name" value="DNA_bind_recomb_sf"/>
</dbReference>
<dbReference type="Pfam" id="PF00239">
    <property type="entry name" value="Resolvase"/>
    <property type="match status" value="1"/>
</dbReference>
<dbReference type="PROSITE" id="PS51737">
    <property type="entry name" value="RECOMBINASE_DNA_BIND"/>
    <property type="match status" value="1"/>
</dbReference>
<dbReference type="Pfam" id="PF13408">
    <property type="entry name" value="Zn_ribbon_recom"/>
    <property type="match status" value="1"/>
</dbReference>
<dbReference type="Pfam" id="PF07508">
    <property type="entry name" value="Recombinase"/>
    <property type="match status" value="1"/>
</dbReference>
<dbReference type="CDD" id="cd00338">
    <property type="entry name" value="Ser_Recombinase"/>
    <property type="match status" value="1"/>
</dbReference>
<dbReference type="SMART" id="SM00857">
    <property type="entry name" value="Resolvase"/>
    <property type="match status" value="1"/>
</dbReference>
<gene>
    <name evidence="3" type="ORF">WN72_44820</name>
</gene>
<evidence type="ECO:0000313" key="4">
    <source>
        <dbReference type="Proteomes" id="UP000594015"/>
    </source>
</evidence>
<accession>A0AAE7TMN1</accession>
<dbReference type="Gene3D" id="3.40.50.1390">
    <property type="entry name" value="Resolvase, N-terminal catalytic domain"/>
    <property type="match status" value="1"/>
</dbReference>
<evidence type="ECO:0000259" key="2">
    <source>
        <dbReference type="PROSITE" id="PS51737"/>
    </source>
</evidence>
<dbReference type="SUPFAM" id="SSF53041">
    <property type="entry name" value="Resolvase-like"/>
    <property type="match status" value="1"/>
</dbReference>
<dbReference type="GO" id="GO:0003677">
    <property type="term" value="F:DNA binding"/>
    <property type="evidence" value="ECO:0007669"/>
    <property type="project" value="InterPro"/>
</dbReference>
<dbReference type="InterPro" id="IPR006119">
    <property type="entry name" value="Resolv_N"/>
</dbReference>
<dbReference type="InterPro" id="IPR036162">
    <property type="entry name" value="Resolvase-like_N_sf"/>
</dbReference>
<evidence type="ECO:0000313" key="3">
    <source>
        <dbReference type="EMBL" id="QOZ73915.1"/>
    </source>
</evidence>
<reference evidence="3 4" key="1">
    <citation type="submission" date="2018-06" db="EMBL/GenBank/DDBJ databases">
        <title>Comparative genomics of Bradyrhizobium nodulating Arachidis hypogaea.</title>
        <authorList>
            <person name="Li Y."/>
        </authorList>
    </citation>
    <scope>NUCLEOTIDE SEQUENCE [LARGE SCALE GENOMIC DNA]</scope>
    <source>
        <strain evidence="3 4">CCBAU 051107</strain>
    </source>
</reference>
<dbReference type="PROSITE" id="PS51736">
    <property type="entry name" value="RECOMBINASES_3"/>
    <property type="match status" value="1"/>
</dbReference>
<protein>
    <submittedName>
        <fullName evidence="3">Recombinase family protein</fullName>
    </submittedName>
</protein>
<feature type="domain" description="Recombinase" evidence="2">
    <location>
        <begin position="151"/>
        <end position="294"/>
    </location>
</feature>